<comment type="subcellular location">
    <subcellularLocation>
        <location evidence="3">Host cell junction</location>
        <location evidence="3">Host plasmodesma</location>
    </subcellularLocation>
    <subcellularLocation>
        <location evidence="2">Virion</location>
    </subcellularLocation>
</comment>
<keyword evidence="18" id="KW-0899">Viral immunoevasion</keyword>
<keyword evidence="9" id="KW-1090">Inhibition of host innate immune response by virus</keyword>
<protein>
    <recommendedName>
        <fullName evidence="4">RNA2 polyprotein</fullName>
    </recommendedName>
    <alternativeName>
        <fullName evidence="21">Genome polyprotein M</fullName>
    </alternativeName>
    <alternativeName>
        <fullName evidence="22">M RNA polyprotein</fullName>
    </alternativeName>
    <alternativeName>
        <fullName evidence="19">Middle component RNA polyprotein</fullName>
    </alternativeName>
    <alternativeName>
        <fullName evidence="20">P2</fullName>
    </alternativeName>
</protein>
<comment type="subunit">
    <text evidence="24">Interacts (via C-terminus) with the large capsid protein.</text>
</comment>
<feature type="region of interest" description="Disordered" evidence="26">
    <location>
        <begin position="408"/>
        <end position="431"/>
    </location>
</feature>
<dbReference type="Pfam" id="PF02247">
    <property type="entry name" value="Como_LCP"/>
    <property type="match status" value="1"/>
</dbReference>
<dbReference type="GO" id="GO:0003723">
    <property type="term" value="F:RNA binding"/>
    <property type="evidence" value="ECO:0007669"/>
    <property type="project" value="UniProtKB-KW"/>
</dbReference>
<evidence type="ECO:0000256" key="18">
    <source>
        <dbReference type="ARBA" id="ARBA00023280"/>
    </source>
</evidence>
<evidence type="ECO:0000256" key="25">
    <source>
        <dbReference type="ARBA" id="ARBA00046913"/>
    </source>
</evidence>
<evidence type="ECO:0000256" key="14">
    <source>
        <dbReference type="ARBA" id="ARBA00023060"/>
    </source>
</evidence>
<evidence type="ECO:0000256" key="4">
    <source>
        <dbReference type="ARBA" id="ARBA00022361"/>
    </source>
</evidence>
<dbReference type="InterPro" id="IPR003181">
    <property type="entry name" value="Como_LCP"/>
</dbReference>
<keyword evidence="7" id="KW-0167">Capsid protein</keyword>
<dbReference type="Gene3D" id="2.60.120.20">
    <property type="match status" value="2"/>
</dbReference>
<evidence type="ECO:0000256" key="10">
    <source>
        <dbReference type="ARBA" id="ARBA00022741"/>
    </source>
</evidence>
<evidence type="ECO:0000256" key="21">
    <source>
        <dbReference type="ARBA" id="ARBA00032125"/>
    </source>
</evidence>
<organism evidence="27 28">
    <name type="scientific">Phaseolus vulgaris severe mosaic virus</name>
    <dbReference type="NCBI Taxonomy" id="2728245"/>
    <lineage>
        <taxon>Viruses</taxon>
        <taxon>Riboviria</taxon>
        <taxon>Orthornavirae</taxon>
        <taxon>Pisuviricota</taxon>
        <taxon>Pisoniviricetes</taxon>
        <taxon>Picornavirales</taxon>
        <taxon>Secoviridae</taxon>
        <taxon>Comovirinae</taxon>
        <taxon>Comovirus</taxon>
        <taxon>Comovirus phaseoli</taxon>
    </lineage>
</organism>
<comment type="subunit">
    <text evidence="25">Interacts with the large capsid protein.</text>
</comment>
<comment type="function">
    <text evidence="1">Responsible for viral RNA2 accumulation. May function by recruiting the RNA1-encoded polyprotein that contains the replication protein to RNA2 and enable its replication.</text>
</comment>
<dbReference type="GO" id="GO:0039617">
    <property type="term" value="C:T=3 icosahedral viral capsid"/>
    <property type="evidence" value="ECO:0007669"/>
    <property type="project" value="UniProtKB-KW"/>
</dbReference>
<evidence type="ECO:0000313" key="27">
    <source>
        <dbReference type="EMBL" id="QJC19296.1"/>
    </source>
</evidence>
<name>A0A6M3QJ47_9SECO</name>
<dbReference type="GO" id="GO:0052170">
    <property type="term" value="P:symbiont-mediated suppression of host innate immune response"/>
    <property type="evidence" value="ECO:0007669"/>
    <property type="project" value="UniProtKB-KW"/>
</dbReference>
<evidence type="ECO:0000256" key="8">
    <source>
        <dbReference type="ARBA" id="ARBA00022581"/>
    </source>
</evidence>
<evidence type="ECO:0000256" key="2">
    <source>
        <dbReference type="ARBA" id="ARBA00004328"/>
    </source>
</evidence>
<keyword evidence="10" id="KW-0547">Nucleotide-binding</keyword>
<keyword evidence="8" id="KW-0945">Host-virus interaction</keyword>
<evidence type="ECO:0000256" key="13">
    <source>
        <dbReference type="ARBA" id="ARBA00023031"/>
    </source>
</evidence>
<keyword evidence="17" id="KW-0342">GTP-binding</keyword>
<keyword evidence="13" id="KW-0916">Viral movement protein</keyword>
<evidence type="ECO:0000256" key="16">
    <source>
        <dbReference type="ARBA" id="ARBA00023125"/>
    </source>
</evidence>
<evidence type="ECO:0000256" key="3">
    <source>
        <dbReference type="ARBA" id="ARBA00004621"/>
    </source>
</evidence>
<evidence type="ECO:0000256" key="17">
    <source>
        <dbReference type="ARBA" id="ARBA00023134"/>
    </source>
</evidence>
<dbReference type="SUPFAM" id="SSF88633">
    <property type="entry name" value="Positive stranded ssRNA viruses"/>
    <property type="match status" value="3"/>
</dbReference>
<reference evidence="27" key="1">
    <citation type="journal article" date="2020" name="Arch. Virol.">
        <title>Complete genome sequence of a novel comovirus infecting common bean.</title>
        <authorList>
            <person name="Chiquito-Almanza E."/>
            <person name="Zamora-Aboytes J.M."/>
            <person name="Medina H.R."/>
            <person name="Acosta-Gallegos J.A."/>
            <person name="Anaya-Lopez J.L."/>
        </authorList>
    </citation>
    <scope>NUCLEOTIDE SEQUENCE</scope>
    <source>
        <strain evidence="27">CG6</strain>
    </source>
</reference>
<dbReference type="KEGG" id="vg:80551181"/>
<dbReference type="Pfam" id="PF02248">
    <property type="entry name" value="Como_SCP"/>
    <property type="match status" value="1"/>
</dbReference>
<evidence type="ECO:0000256" key="6">
    <source>
        <dbReference type="ARBA" id="ARBA00022463"/>
    </source>
</evidence>
<evidence type="ECO:0000256" key="5">
    <source>
        <dbReference type="ARBA" id="ARBA00022448"/>
    </source>
</evidence>
<keyword evidence="5" id="KW-0813">Transport</keyword>
<keyword evidence="16" id="KW-0238">DNA-binding</keyword>
<dbReference type="InterPro" id="IPR003182">
    <property type="entry name" value="RNA2_polyprotein"/>
</dbReference>
<sequence length="1024" mass="114078">MYFNNLVLNRGWKTYAEFPTGYDEEEFVRAYTYTIATNRLVVYEILLYWTIWSVIASWVDWRTARYREQAARNKYLEVIIYGYKRHLYQLKLKAQDPTPQVVTMETIKSRGIPAEVLQEKALKFKEAKANESLKDQIPAVKDLYETKTSLVGKLKKFGQKLLIEDVVAATEGKLYSKKNIVAGSLTAGENCTLSVPLIPDEDIEIAMRNDFRSVVKAEKKGTATAMHVGAIEIIIDSFASPESNVVGGLLLVDTYHTKPENAIRSIFVAPFAGGRPIRVISFPNTIVQIEPGMNSRFQLISTTSNGDFLPGKDLAMVKVNVACAMVGHTKSYTPTPLLDQELNAEKGLIIEYLGRLGMVANNTNRATEKDILEGNFKFHIDGNPVLTRQSSTRAFFSKGSSFQYEIGPEVRKQQPEQEKEEVDTGSKTSAAALPVRGARIDPYHNEVRGQMDVNLFKLSLDDTSPPDGSMLDLKVAQTKILLGKTLIGGTLLRGDLLANFLQEGNFRGSVDLLRTHVQKGEIKAVATVGIPENSGLCLAIAFNSDIRGAASTDIYTVCSQDCSVWNPACTKSMIVQFNPNPCQESWSFKFLQKTNFYCTVSCVTGWTTTPMQDAQLTIDWFLTKKPCVPRVYNPCAPESPFVINRWMGKLSFPQGTARTLKRMPLSIGGGAGAKNAILMNMPNAILSLWRYFKGDLLFEVSKMSSPFIKGTISFFIAFGDLPDDTVNFEAFPHKLVQFGEVQEKAYLRFNADEFLTAWSTQVRPDTKLDKDGCPYLCAMVHDSTVSTIEGDFVLGVRLLHIDNLFVYGMNPGISGSRLLGTVAQGVQEERAWNHVLRVRTPLDFDATKQNFATFQFDLLGIGLSVDTTGTWTSAVINSPIVNLLRVAAWKRGRLFIRVTMAGDSTTKRADWSSLTNLTLSNSANNQHFETIKWSISEPHAWEKTFHIDVCGPNNGFEMWQSEWANQTSWILQVASLNPKQSTLYDIYYSLDSDFAIAGNVLMPPFAVPSPTAVGVYAESMHFVT</sequence>
<evidence type="ECO:0000256" key="24">
    <source>
        <dbReference type="ARBA" id="ARBA00046473"/>
    </source>
</evidence>
<dbReference type="GO" id="GO:0005198">
    <property type="term" value="F:structural molecule activity"/>
    <property type="evidence" value="ECO:0007669"/>
    <property type="project" value="InterPro"/>
</dbReference>
<keyword evidence="15" id="KW-1031">Host cell junction</keyword>
<evidence type="ECO:0000256" key="26">
    <source>
        <dbReference type="SAM" id="MobiDB-lite"/>
    </source>
</evidence>
<dbReference type="Proteomes" id="UP000888100">
    <property type="component" value="Genome"/>
</dbReference>
<evidence type="ECO:0000256" key="22">
    <source>
        <dbReference type="ARBA" id="ARBA00033402"/>
    </source>
</evidence>
<dbReference type="GO" id="GO:0044219">
    <property type="term" value="C:host cell plasmodesma"/>
    <property type="evidence" value="ECO:0007669"/>
    <property type="project" value="UniProtKB-SubCell"/>
</dbReference>
<evidence type="ECO:0000256" key="1">
    <source>
        <dbReference type="ARBA" id="ARBA00003642"/>
    </source>
</evidence>
<keyword evidence="11" id="KW-0946">Virion</keyword>
<keyword evidence="14" id="KW-1142">T=3 icosahedral capsid protein</keyword>
<evidence type="ECO:0000313" key="28">
    <source>
        <dbReference type="Proteomes" id="UP000888100"/>
    </source>
</evidence>
<evidence type="ECO:0000256" key="12">
    <source>
        <dbReference type="ARBA" id="ARBA00022884"/>
    </source>
</evidence>
<dbReference type="GO" id="GO:0005525">
    <property type="term" value="F:GTP binding"/>
    <property type="evidence" value="ECO:0007669"/>
    <property type="project" value="UniProtKB-KW"/>
</dbReference>
<keyword evidence="12" id="KW-0694">RNA-binding</keyword>
<feature type="compositionally biased region" description="Basic and acidic residues" evidence="26">
    <location>
        <begin position="408"/>
        <end position="417"/>
    </location>
</feature>
<keyword evidence="6" id="KW-0941">Suppressor of RNA silencing</keyword>
<evidence type="ECO:0000256" key="19">
    <source>
        <dbReference type="ARBA" id="ARBA00030233"/>
    </source>
</evidence>
<proteinExistence type="predicted"/>
<evidence type="ECO:0000256" key="7">
    <source>
        <dbReference type="ARBA" id="ARBA00022561"/>
    </source>
</evidence>
<evidence type="ECO:0000256" key="9">
    <source>
        <dbReference type="ARBA" id="ARBA00022632"/>
    </source>
</evidence>
<evidence type="ECO:0000256" key="15">
    <source>
        <dbReference type="ARBA" id="ARBA00023081"/>
    </source>
</evidence>
<dbReference type="GO" id="GO:0003677">
    <property type="term" value="F:DNA binding"/>
    <property type="evidence" value="ECO:0007669"/>
    <property type="project" value="UniProtKB-KW"/>
</dbReference>
<dbReference type="InterPro" id="IPR029053">
    <property type="entry name" value="Viral_coat"/>
</dbReference>
<dbReference type="RefSeq" id="YP_010840338.1">
    <property type="nucleotide sequence ID" value="NC_078627.1"/>
</dbReference>
<dbReference type="GO" id="GO:0046740">
    <property type="term" value="P:transport of virus in host, cell to cell"/>
    <property type="evidence" value="ECO:0007669"/>
    <property type="project" value="UniProtKB-KW"/>
</dbReference>
<evidence type="ECO:0000256" key="20">
    <source>
        <dbReference type="ARBA" id="ARBA00031918"/>
    </source>
</evidence>
<comment type="function">
    <text evidence="23">Transports the viral genome to neighboring plant cells directly through plasmosdesmata, without any budding. The movement protein allows efficient cell to cell propagation, by bypassing the host cell wall barrier. Acts by forming a tubular structure at the host plasmodesmata, enlarging it enough to allow free passage of virion capsids. Binds to GTP and to single-stranded RNA and single-stranded DNA in a non-sequence-specific manner.</text>
</comment>
<dbReference type="EMBL" id="MN837499">
    <property type="protein sequence ID" value="QJC19296.1"/>
    <property type="molecule type" value="Genomic_RNA"/>
</dbReference>
<evidence type="ECO:0000256" key="23">
    <source>
        <dbReference type="ARBA" id="ARBA00046110"/>
    </source>
</evidence>
<dbReference type="GeneID" id="80551181"/>
<keyword evidence="28" id="KW-1185">Reference proteome</keyword>
<accession>A0A6M3QJ47</accession>
<evidence type="ECO:0000256" key="11">
    <source>
        <dbReference type="ARBA" id="ARBA00022844"/>
    </source>
</evidence>